<name>X0WXI9_9ZZZZ</name>
<organism evidence="1">
    <name type="scientific">marine sediment metagenome</name>
    <dbReference type="NCBI Taxonomy" id="412755"/>
    <lineage>
        <taxon>unclassified sequences</taxon>
        <taxon>metagenomes</taxon>
        <taxon>ecological metagenomes</taxon>
    </lineage>
</organism>
<dbReference type="EMBL" id="BARS01049036">
    <property type="protein sequence ID" value="GAG29158.1"/>
    <property type="molecule type" value="Genomic_DNA"/>
</dbReference>
<protein>
    <submittedName>
        <fullName evidence="1">Uncharacterized protein</fullName>
    </submittedName>
</protein>
<sequence>MWSINMVTTTLTDSNFMLKAIKNELESRIEQEIEDSLADIQRRLREHLGVITLTLLKEFDVQYSDEFLTIRVRHEEVGKP</sequence>
<comment type="caution">
    <text evidence="1">The sequence shown here is derived from an EMBL/GenBank/DDBJ whole genome shotgun (WGS) entry which is preliminary data.</text>
</comment>
<accession>X0WXI9</accession>
<reference evidence="1" key="1">
    <citation type="journal article" date="2014" name="Front. Microbiol.">
        <title>High frequency of phylogenetically diverse reductive dehalogenase-homologous genes in deep subseafloor sedimentary metagenomes.</title>
        <authorList>
            <person name="Kawai M."/>
            <person name="Futagami T."/>
            <person name="Toyoda A."/>
            <person name="Takaki Y."/>
            <person name="Nishi S."/>
            <person name="Hori S."/>
            <person name="Arai W."/>
            <person name="Tsubouchi T."/>
            <person name="Morono Y."/>
            <person name="Uchiyama I."/>
            <person name="Ito T."/>
            <person name="Fujiyama A."/>
            <person name="Inagaki F."/>
            <person name="Takami H."/>
        </authorList>
    </citation>
    <scope>NUCLEOTIDE SEQUENCE</scope>
    <source>
        <strain evidence="1">Expedition CK06-06</strain>
    </source>
</reference>
<gene>
    <name evidence="1" type="ORF">S01H1_73389</name>
</gene>
<proteinExistence type="predicted"/>
<dbReference type="AlphaFoldDB" id="X0WXI9"/>
<evidence type="ECO:0000313" key="1">
    <source>
        <dbReference type="EMBL" id="GAG29158.1"/>
    </source>
</evidence>